<dbReference type="GO" id="GO:0019346">
    <property type="term" value="P:transsulfuration"/>
    <property type="evidence" value="ECO:0007669"/>
    <property type="project" value="InterPro"/>
</dbReference>
<dbReference type="EMBL" id="SOAZ01000007">
    <property type="protein sequence ID" value="TDT61324.1"/>
    <property type="molecule type" value="Genomic_DNA"/>
</dbReference>
<dbReference type="SUPFAM" id="SSF53383">
    <property type="entry name" value="PLP-dependent transferases"/>
    <property type="match status" value="1"/>
</dbReference>
<evidence type="ECO:0000256" key="1">
    <source>
        <dbReference type="ARBA" id="ARBA00001933"/>
    </source>
</evidence>
<gene>
    <name evidence="6" type="ORF">EDD71_10749</name>
</gene>
<dbReference type="GO" id="GO:0004124">
    <property type="term" value="F:cysteine synthase activity"/>
    <property type="evidence" value="ECO:0007669"/>
    <property type="project" value="TreeGrafter"/>
</dbReference>
<keyword evidence="2 6" id="KW-0808">Transferase</keyword>
<evidence type="ECO:0000256" key="4">
    <source>
        <dbReference type="RuleBase" id="RU362118"/>
    </source>
</evidence>
<dbReference type="AlphaFoldDB" id="A0A4R7KRK1"/>
<dbReference type="Gene3D" id="3.90.1150.130">
    <property type="match status" value="1"/>
</dbReference>
<protein>
    <submittedName>
        <fullName evidence="6">Aminotransferase class V</fullName>
    </submittedName>
</protein>
<dbReference type="InterPro" id="IPR000277">
    <property type="entry name" value="Cys/Met-Metab_PyrdxlP-dep_enz"/>
</dbReference>
<accession>A0A4R7KRK1</accession>
<reference evidence="6 7" key="1">
    <citation type="submission" date="2019-03" db="EMBL/GenBank/DDBJ databases">
        <title>Genomic Encyclopedia of Type Strains, Phase IV (KMG-IV): sequencing the most valuable type-strain genomes for metagenomic binning, comparative biology and taxonomic classification.</title>
        <authorList>
            <person name="Goeker M."/>
        </authorList>
    </citation>
    <scope>NUCLEOTIDE SEQUENCE [LARGE SCALE GENOMIC DNA]</scope>
    <source>
        <strain evidence="6 7">DSM 24455</strain>
    </source>
</reference>
<evidence type="ECO:0000313" key="7">
    <source>
        <dbReference type="Proteomes" id="UP000295325"/>
    </source>
</evidence>
<keyword evidence="6" id="KW-0032">Aminotransferase</keyword>
<keyword evidence="3 4" id="KW-0663">Pyridoxal phosphate</keyword>
<evidence type="ECO:0000259" key="5">
    <source>
        <dbReference type="Pfam" id="PF22475"/>
    </source>
</evidence>
<evidence type="ECO:0000313" key="6">
    <source>
        <dbReference type="EMBL" id="TDT61324.1"/>
    </source>
</evidence>
<dbReference type="InterPro" id="IPR054718">
    <property type="entry name" value="YhfS-like_C"/>
</dbReference>
<keyword evidence="7" id="KW-1185">Reference proteome</keyword>
<dbReference type="InterPro" id="IPR015421">
    <property type="entry name" value="PyrdxlP-dep_Trfase_major"/>
</dbReference>
<dbReference type="Proteomes" id="UP000295325">
    <property type="component" value="Unassembled WGS sequence"/>
</dbReference>
<dbReference type="Gene3D" id="3.40.640.10">
    <property type="entry name" value="Type I PLP-dependent aspartate aminotransferase-like (Major domain)"/>
    <property type="match status" value="1"/>
</dbReference>
<dbReference type="PANTHER" id="PTHR43797:SF2">
    <property type="entry name" value="HOMOCYSTEINE_CYSTEINE SYNTHASE"/>
    <property type="match status" value="1"/>
</dbReference>
<proteinExistence type="inferred from homology"/>
<comment type="caution">
    <text evidence="6">The sequence shown here is derived from an EMBL/GenBank/DDBJ whole genome shotgun (WGS) entry which is preliminary data.</text>
</comment>
<dbReference type="RefSeq" id="WP_133627804.1">
    <property type="nucleotide sequence ID" value="NZ_SOAZ01000007.1"/>
</dbReference>
<organism evidence="6 7">
    <name type="scientific">Fonticella tunisiensis</name>
    <dbReference type="NCBI Taxonomy" id="1096341"/>
    <lineage>
        <taxon>Bacteria</taxon>
        <taxon>Bacillati</taxon>
        <taxon>Bacillota</taxon>
        <taxon>Clostridia</taxon>
        <taxon>Eubacteriales</taxon>
        <taxon>Clostridiaceae</taxon>
        <taxon>Fonticella</taxon>
    </lineage>
</organism>
<comment type="similarity">
    <text evidence="4">Belongs to the trans-sulfuration enzymes family.</text>
</comment>
<sequence length="364" mass="40499">MKVYPLESMTIEEAKRLQFRLVDIITKYFKGKEILSLGDLGVVPGFNKPTTTLKVEKVLAEFFNQEAAVLVRGAGTAAIRWGLYSMIKPGDTLLIHDAPIYPTTAVTIESMGLKIIRADFNREEEIKKALDKNKVDGALIQYTRQKIDDSYAMKKVIDMIKKYSNDIPIITDDNYAVMKVRNIGVQCGADISAFSLFKLLGPEGIGCVVGKKEYIEKIIKSNYSGGGQVQGHEAMEVLRGLIYAPVALAIQAEVNNELVERLNRGEIRGVKKAFLANAQSKVLLVELEAPIAREVLKEAEKLGAAPNPVGAESKYEFVPMFYRVSGTFRQADKTLEERMIRINPMRAGADTIIRILREAIEKVV</sequence>
<feature type="domain" description="YhfS-like C-terminal" evidence="5">
    <location>
        <begin position="257"/>
        <end position="356"/>
    </location>
</feature>
<dbReference type="GO" id="GO:0003961">
    <property type="term" value="F:O-acetylhomoserine aminocarboxypropyltransferase activity"/>
    <property type="evidence" value="ECO:0007669"/>
    <property type="project" value="TreeGrafter"/>
</dbReference>
<dbReference type="Pfam" id="PF22475">
    <property type="entry name" value="YhfS-like_C"/>
    <property type="match status" value="1"/>
</dbReference>
<name>A0A4R7KRK1_9CLOT</name>
<dbReference type="InterPro" id="IPR006235">
    <property type="entry name" value="OAc-hSer/O-AcSer_sulfhydrylase"/>
</dbReference>
<dbReference type="OrthoDB" id="9787096at2"/>
<dbReference type="Pfam" id="PF01053">
    <property type="entry name" value="Cys_Met_Meta_PP"/>
    <property type="match status" value="1"/>
</dbReference>
<evidence type="ECO:0000256" key="3">
    <source>
        <dbReference type="ARBA" id="ARBA00022898"/>
    </source>
</evidence>
<dbReference type="GO" id="GO:0071269">
    <property type="term" value="P:L-homocysteine biosynthetic process"/>
    <property type="evidence" value="ECO:0007669"/>
    <property type="project" value="TreeGrafter"/>
</dbReference>
<dbReference type="PANTHER" id="PTHR43797">
    <property type="entry name" value="HOMOCYSTEINE/CYSTEINE SYNTHASE"/>
    <property type="match status" value="1"/>
</dbReference>
<dbReference type="GO" id="GO:0006535">
    <property type="term" value="P:cysteine biosynthetic process from serine"/>
    <property type="evidence" value="ECO:0007669"/>
    <property type="project" value="TreeGrafter"/>
</dbReference>
<comment type="cofactor">
    <cofactor evidence="1 4">
        <name>pyridoxal 5'-phosphate</name>
        <dbReference type="ChEBI" id="CHEBI:597326"/>
    </cofactor>
</comment>
<dbReference type="GO" id="GO:0008483">
    <property type="term" value="F:transaminase activity"/>
    <property type="evidence" value="ECO:0007669"/>
    <property type="project" value="UniProtKB-KW"/>
</dbReference>
<dbReference type="InterPro" id="IPR015424">
    <property type="entry name" value="PyrdxlP-dep_Trfase"/>
</dbReference>
<dbReference type="GO" id="GO:0030170">
    <property type="term" value="F:pyridoxal phosphate binding"/>
    <property type="evidence" value="ECO:0007669"/>
    <property type="project" value="InterPro"/>
</dbReference>
<evidence type="ECO:0000256" key="2">
    <source>
        <dbReference type="ARBA" id="ARBA00022679"/>
    </source>
</evidence>
<dbReference type="GO" id="GO:0005737">
    <property type="term" value="C:cytoplasm"/>
    <property type="evidence" value="ECO:0007669"/>
    <property type="project" value="TreeGrafter"/>
</dbReference>